<feature type="domain" description="Late embryogenesis abundant protein LEA-2 subgroup" evidence="1">
    <location>
        <begin position="52"/>
        <end position="99"/>
    </location>
</feature>
<dbReference type="Gene3D" id="2.60.40.1820">
    <property type="match status" value="1"/>
</dbReference>
<feature type="non-terminal residue" evidence="2">
    <location>
        <position position="103"/>
    </location>
</feature>
<evidence type="ECO:0000313" key="2">
    <source>
        <dbReference type="EMBL" id="KKK74258.1"/>
    </source>
</evidence>
<dbReference type="EMBL" id="LAZR01056405">
    <property type="protein sequence ID" value="KKK74258.1"/>
    <property type="molecule type" value="Genomic_DNA"/>
</dbReference>
<protein>
    <recommendedName>
        <fullName evidence="1">Late embryogenesis abundant protein LEA-2 subgroup domain-containing protein</fullName>
    </recommendedName>
</protein>
<dbReference type="AlphaFoldDB" id="A0A0F8XZ07"/>
<reference evidence="2" key="1">
    <citation type="journal article" date="2015" name="Nature">
        <title>Complex archaea that bridge the gap between prokaryotes and eukaryotes.</title>
        <authorList>
            <person name="Spang A."/>
            <person name="Saw J.H."/>
            <person name="Jorgensen S.L."/>
            <person name="Zaremba-Niedzwiedzka K."/>
            <person name="Martijn J."/>
            <person name="Lind A.E."/>
            <person name="van Eijk R."/>
            <person name="Schleper C."/>
            <person name="Guy L."/>
            <person name="Ettema T.J."/>
        </authorList>
    </citation>
    <scope>NUCLEOTIDE SEQUENCE</scope>
</reference>
<accession>A0A0F8XZ07</accession>
<dbReference type="Pfam" id="PF03168">
    <property type="entry name" value="LEA_2"/>
    <property type="match status" value="1"/>
</dbReference>
<gene>
    <name evidence="2" type="ORF">LCGC14_2885590</name>
</gene>
<dbReference type="InterPro" id="IPR004864">
    <property type="entry name" value="LEA_2"/>
</dbReference>
<evidence type="ECO:0000259" key="1">
    <source>
        <dbReference type="Pfam" id="PF03168"/>
    </source>
</evidence>
<name>A0A0F8XZ07_9ZZZZ</name>
<organism evidence="2">
    <name type="scientific">marine sediment metagenome</name>
    <dbReference type="NCBI Taxonomy" id="412755"/>
    <lineage>
        <taxon>unclassified sequences</taxon>
        <taxon>metagenomes</taxon>
        <taxon>ecological metagenomes</taxon>
    </lineage>
</organism>
<dbReference type="SUPFAM" id="SSF117070">
    <property type="entry name" value="LEA14-like"/>
    <property type="match status" value="1"/>
</dbReference>
<proteinExistence type="predicted"/>
<sequence>MGPIQGFGLLAAVWLLSSCTMFSPSYQQPEVHLINIEPLSRKGLEQRFAISLNILNPNDSELNISGLSYHLKIQGHKIVSGVSSGLQPIPAFGQSAIKLESSA</sequence>
<comment type="caution">
    <text evidence="2">The sequence shown here is derived from an EMBL/GenBank/DDBJ whole genome shotgun (WGS) entry which is preliminary data.</text>
</comment>